<dbReference type="Gene3D" id="4.10.280.10">
    <property type="entry name" value="Helix-loop-helix DNA-binding domain"/>
    <property type="match status" value="1"/>
</dbReference>
<keyword evidence="9" id="KW-1185">Reference proteome</keyword>
<evidence type="ECO:0000313" key="8">
    <source>
        <dbReference type="EMBL" id="CAI8592712.1"/>
    </source>
</evidence>
<evidence type="ECO:0000256" key="1">
    <source>
        <dbReference type="ARBA" id="ARBA00004123"/>
    </source>
</evidence>
<dbReference type="SMART" id="SM00353">
    <property type="entry name" value="HLH"/>
    <property type="match status" value="1"/>
</dbReference>
<dbReference type="InterPro" id="IPR011598">
    <property type="entry name" value="bHLH_dom"/>
</dbReference>
<gene>
    <name evidence="8" type="ORF">VFH_I055080</name>
</gene>
<keyword evidence="5" id="KW-0539">Nucleus</keyword>
<protein>
    <recommendedName>
        <fullName evidence="7">BHLH domain-containing protein</fullName>
    </recommendedName>
</protein>
<dbReference type="PROSITE" id="PS50888">
    <property type="entry name" value="BHLH"/>
    <property type="match status" value="1"/>
</dbReference>
<sequence length="293" mass="33551">MDPMFPGDTSSPAIDPMFSAFTLQSLLTFNPSFFTDTFHTITDEPQLPNLPQSAADQTPYLNNKNKNALVVRKTEHPLNLPPLQEYLPLQQQAFNFFPQYYPPFEAFHHLPQLHSLEHSNTKRLRHLFTEETTPPQQKQPHFVRGKSPSLIPQSKLARQRRQTLSEKTRCLQKLMPWDKKMDQATLFEEAYKYVKFLQAQVSALQSMPFHSTTTTYSGGGGDDSVCGDLKGLNRKQALQVVVNSPVAQTKLYSQGYCVFSMEQISLLRKLSERRQQQQQNMSDNASSSNTFFQ</sequence>
<dbReference type="PANTHER" id="PTHR45914:SF24">
    <property type="entry name" value="BHLH DOMAIN-CONTAINING PROTEIN"/>
    <property type="match status" value="1"/>
</dbReference>
<reference evidence="8 9" key="1">
    <citation type="submission" date="2023-01" db="EMBL/GenBank/DDBJ databases">
        <authorList>
            <person name="Kreplak J."/>
        </authorList>
    </citation>
    <scope>NUCLEOTIDE SEQUENCE [LARGE SCALE GENOMIC DNA]</scope>
</reference>
<dbReference type="EMBL" id="OX451735">
    <property type="protein sequence ID" value="CAI8592712.1"/>
    <property type="molecule type" value="Genomic_DNA"/>
</dbReference>
<feature type="domain" description="BHLH" evidence="7">
    <location>
        <begin position="148"/>
        <end position="197"/>
    </location>
</feature>
<keyword evidence="4" id="KW-0804">Transcription</keyword>
<dbReference type="GO" id="GO:0003700">
    <property type="term" value="F:DNA-binding transcription factor activity"/>
    <property type="evidence" value="ECO:0007669"/>
    <property type="project" value="InterPro"/>
</dbReference>
<evidence type="ECO:0000256" key="2">
    <source>
        <dbReference type="ARBA" id="ARBA00023015"/>
    </source>
</evidence>
<feature type="compositionally biased region" description="Polar residues" evidence="6">
    <location>
        <begin position="276"/>
        <end position="293"/>
    </location>
</feature>
<evidence type="ECO:0000256" key="5">
    <source>
        <dbReference type="ARBA" id="ARBA00023242"/>
    </source>
</evidence>
<evidence type="ECO:0000256" key="3">
    <source>
        <dbReference type="ARBA" id="ARBA00023125"/>
    </source>
</evidence>
<keyword evidence="3" id="KW-0238">DNA-binding</keyword>
<evidence type="ECO:0000313" key="9">
    <source>
        <dbReference type="Proteomes" id="UP001157006"/>
    </source>
</evidence>
<name>A0AAV0Z9R7_VICFA</name>
<proteinExistence type="predicted"/>
<comment type="subcellular location">
    <subcellularLocation>
        <location evidence="1">Nucleus</location>
    </subcellularLocation>
</comment>
<dbReference type="Proteomes" id="UP001157006">
    <property type="component" value="Chromosome 1S"/>
</dbReference>
<dbReference type="SUPFAM" id="SSF47459">
    <property type="entry name" value="HLH, helix-loop-helix DNA-binding domain"/>
    <property type="match status" value="1"/>
</dbReference>
<dbReference type="GO" id="GO:0005634">
    <property type="term" value="C:nucleus"/>
    <property type="evidence" value="ECO:0007669"/>
    <property type="project" value="UniProtKB-SubCell"/>
</dbReference>
<evidence type="ECO:0000259" key="7">
    <source>
        <dbReference type="PROSITE" id="PS50888"/>
    </source>
</evidence>
<dbReference type="PANTHER" id="PTHR45914">
    <property type="entry name" value="TRANSCRIPTION FACTOR HEC3-RELATED"/>
    <property type="match status" value="1"/>
</dbReference>
<organism evidence="8 9">
    <name type="scientific">Vicia faba</name>
    <name type="common">Broad bean</name>
    <name type="synonym">Faba vulgaris</name>
    <dbReference type="NCBI Taxonomy" id="3906"/>
    <lineage>
        <taxon>Eukaryota</taxon>
        <taxon>Viridiplantae</taxon>
        <taxon>Streptophyta</taxon>
        <taxon>Embryophyta</taxon>
        <taxon>Tracheophyta</taxon>
        <taxon>Spermatophyta</taxon>
        <taxon>Magnoliopsida</taxon>
        <taxon>eudicotyledons</taxon>
        <taxon>Gunneridae</taxon>
        <taxon>Pentapetalae</taxon>
        <taxon>rosids</taxon>
        <taxon>fabids</taxon>
        <taxon>Fabales</taxon>
        <taxon>Fabaceae</taxon>
        <taxon>Papilionoideae</taxon>
        <taxon>50 kb inversion clade</taxon>
        <taxon>NPAAA clade</taxon>
        <taxon>Hologalegina</taxon>
        <taxon>IRL clade</taxon>
        <taxon>Fabeae</taxon>
        <taxon>Vicia</taxon>
    </lineage>
</organism>
<dbReference type="InterPro" id="IPR036638">
    <property type="entry name" value="HLH_DNA-bd_sf"/>
</dbReference>
<dbReference type="AlphaFoldDB" id="A0AAV0Z9R7"/>
<evidence type="ECO:0000256" key="6">
    <source>
        <dbReference type="SAM" id="MobiDB-lite"/>
    </source>
</evidence>
<accession>A0AAV0Z9R7</accession>
<dbReference type="InterPro" id="IPR045843">
    <property type="entry name" value="IND-like"/>
</dbReference>
<dbReference type="GO" id="GO:0046983">
    <property type="term" value="F:protein dimerization activity"/>
    <property type="evidence" value="ECO:0007669"/>
    <property type="project" value="InterPro"/>
</dbReference>
<evidence type="ECO:0000256" key="4">
    <source>
        <dbReference type="ARBA" id="ARBA00023163"/>
    </source>
</evidence>
<dbReference type="GO" id="GO:0003677">
    <property type="term" value="F:DNA binding"/>
    <property type="evidence" value="ECO:0007669"/>
    <property type="project" value="UniProtKB-KW"/>
</dbReference>
<keyword evidence="2" id="KW-0805">Transcription regulation</keyword>
<feature type="region of interest" description="Disordered" evidence="6">
    <location>
        <begin position="274"/>
        <end position="293"/>
    </location>
</feature>